<dbReference type="Gene3D" id="2.60.200.40">
    <property type="match status" value="1"/>
</dbReference>
<reference evidence="3" key="1">
    <citation type="journal article" date="2019" name="Int. J. Syst. Evol. Microbiol.">
        <title>The Global Catalogue of Microorganisms (GCM) 10K type strain sequencing project: providing services to taxonomists for standard genome sequencing and annotation.</title>
        <authorList>
            <consortium name="The Broad Institute Genomics Platform"/>
            <consortium name="The Broad Institute Genome Sequencing Center for Infectious Disease"/>
            <person name="Wu L."/>
            <person name="Ma J."/>
        </authorList>
    </citation>
    <scope>NUCLEOTIDE SEQUENCE [LARGE SCALE GENOMIC DNA]</scope>
    <source>
        <strain evidence="3">JCM 17843</strain>
    </source>
</reference>
<name>A0ABQ2LG72_9PROT</name>
<accession>A0ABQ2LG72</accession>
<dbReference type="SUPFAM" id="SSF111331">
    <property type="entry name" value="NAD kinase/diacylglycerol kinase-like"/>
    <property type="match status" value="1"/>
</dbReference>
<evidence type="ECO:0000313" key="2">
    <source>
        <dbReference type="EMBL" id="GGO16582.1"/>
    </source>
</evidence>
<protein>
    <submittedName>
        <fullName evidence="2">Diacylglycerol kinase</fullName>
    </submittedName>
</protein>
<keyword evidence="2" id="KW-0418">Kinase</keyword>
<keyword evidence="2" id="KW-0808">Transferase</keyword>
<proteinExistence type="predicted"/>
<organism evidence="2 3">
    <name type="scientific">Iodidimonas muriae</name>
    <dbReference type="NCBI Taxonomy" id="261467"/>
    <lineage>
        <taxon>Bacteria</taxon>
        <taxon>Pseudomonadati</taxon>
        <taxon>Pseudomonadota</taxon>
        <taxon>Alphaproteobacteria</taxon>
        <taxon>Iodidimonadales</taxon>
        <taxon>Iodidimonadaceae</taxon>
        <taxon>Iodidimonas</taxon>
    </lineage>
</organism>
<gene>
    <name evidence="2" type="ORF">GCM10007972_25820</name>
</gene>
<dbReference type="Gene3D" id="3.40.50.10330">
    <property type="entry name" value="Probable inorganic polyphosphate/atp-NAD kinase, domain 1"/>
    <property type="match status" value="1"/>
</dbReference>
<keyword evidence="3" id="KW-1185">Reference proteome</keyword>
<dbReference type="InterPro" id="IPR017438">
    <property type="entry name" value="ATP-NAD_kinase_N"/>
</dbReference>
<comment type="caution">
    <text evidence="2">The sequence shown here is derived from an EMBL/GenBank/DDBJ whole genome shotgun (WGS) entry which is preliminary data.</text>
</comment>
<sequence>MLQAPLKAAQNSSSQALIGVLSNCASTANRVHLSQVRALVSANPHVFHFEFENIDDITKGLSMMADAGVALLIINGGDGTIQATLSRIINDKPFTVIPPLAILPGGKTNMIADDLRAKGKPDKVLDRLIRLVRTGKLARHLTRRHLIGLDMSDGQPTRYGLFFGSAAIVNGILWSRNHIHTGNLPTRLGHALAIVKLVLETAFSPKPSPMRSSHTKITLGDHQSHEGEFNVILATTLSRLLMRLRPFGRTGDGALQVSLIQSRPGVMRRALFALLTGRFDKGIVKGLHTARVDNITIHGPDPVTLDGEIYYPNDGRPIILQGNKALNFVRL</sequence>
<evidence type="ECO:0000259" key="1">
    <source>
        <dbReference type="SMART" id="SM00046"/>
    </source>
</evidence>
<evidence type="ECO:0000313" key="3">
    <source>
        <dbReference type="Proteomes" id="UP000602381"/>
    </source>
</evidence>
<dbReference type="Proteomes" id="UP000602381">
    <property type="component" value="Unassembled WGS sequence"/>
</dbReference>
<dbReference type="EMBL" id="BMOV01000012">
    <property type="protein sequence ID" value="GGO16582.1"/>
    <property type="molecule type" value="Genomic_DNA"/>
</dbReference>
<dbReference type="GO" id="GO:0016301">
    <property type="term" value="F:kinase activity"/>
    <property type="evidence" value="ECO:0007669"/>
    <property type="project" value="UniProtKB-KW"/>
</dbReference>
<dbReference type="SMART" id="SM00046">
    <property type="entry name" value="DAGKc"/>
    <property type="match status" value="1"/>
</dbReference>
<dbReference type="InterPro" id="IPR016064">
    <property type="entry name" value="NAD/diacylglycerol_kinase_sf"/>
</dbReference>
<dbReference type="Pfam" id="PF00781">
    <property type="entry name" value="DAGK_cat"/>
    <property type="match status" value="1"/>
</dbReference>
<dbReference type="InterPro" id="IPR001206">
    <property type="entry name" value="Diacylglycerol_kinase_cat_dom"/>
</dbReference>
<dbReference type="RefSeq" id="WP_150006241.1">
    <property type="nucleotide sequence ID" value="NZ_BMOV01000012.1"/>
</dbReference>
<feature type="domain" description="DAGKc" evidence="1">
    <location>
        <begin position="17"/>
        <end position="140"/>
    </location>
</feature>